<dbReference type="KEGG" id="pais:PFX98_20900"/>
<dbReference type="AlphaFoldDB" id="A0AA95SVC8"/>
<proteinExistence type="predicted"/>
<sequence>MNALPYRERVLPVACESEPLLAVLTEPAAAQSPAIGVLIVVGGPQYRVGSHRQFVLLARELARAGHACLRFDVRGMGDAGGEMRSFEALDADIHAALQAWRADAGAPGKLVLWGLCDGASAALLYLHAQQSRGLSGDAVQGLCLLNPWVRSAEGQARAQVKHYYWDRLRQRGFWTKLLSGKVALSALSGLLRALRQARQTSPAAPSAYQARMANGLQQFAGPTLLLLSEHDYTAKEFQDHCSHSPQWQELLRRPQIQQSLLNGADHTLSSRAAEQQMFDLLLAWLERLP</sequence>
<dbReference type="GO" id="GO:0016787">
    <property type="term" value="F:hydrolase activity"/>
    <property type="evidence" value="ECO:0007669"/>
    <property type="project" value="UniProtKB-KW"/>
</dbReference>
<keyword evidence="3" id="KW-1185">Reference proteome</keyword>
<dbReference type="NCBIfam" id="TIGR03100">
    <property type="entry name" value="hydr1_PEP"/>
    <property type="match status" value="1"/>
</dbReference>
<organism evidence="2 3">
    <name type="scientific">Paucibacter sediminis</name>
    <dbReference type="NCBI Taxonomy" id="3019553"/>
    <lineage>
        <taxon>Bacteria</taxon>
        <taxon>Pseudomonadati</taxon>
        <taxon>Pseudomonadota</taxon>
        <taxon>Betaproteobacteria</taxon>
        <taxon>Burkholderiales</taxon>
        <taxon>Sphaerotilaceae</taxon>
        <taxon>Roseateles</taxon>
    </lineage>
</organism>
<gene>
    <name evidence="2" type="ORF">PFX98_20900</name>
</gene>
<name>A0AA95SVC8_9BURK</name>
<accession>A0AA95SVC8</accession>
<evidence type="ECO:0000313" key="2">
    <source>
        <dbReference type="EMBL" id="WIT11329.1"/>
    </source>
</evidence>
<protein>
    <submittedName>
        <fullName evidence="2">Hydrolase 1, exosortase A system-associated</fullName>
    </submittedName>
</protein>
<feature type="domain" description="AB hydrolase-1" evidence="1">
    <location>
        <begin position="52"/>
        <end position="268"/>
    </location>
</feature>
<dbReference type="SUPFAM" id="SSF53474">
    <property type="entry name" value="alpha/beta-Hydrolases"/>
    <property type="match status" value="1"/>
</dbReference>
<dbReference type="Proteomes" id="UP001177769">
    <property type="component" value="Chromosome"/>
</dbReference>
<dbReference type="RefSeq" id="WP_285232411.1">
    <property type="nucleotide sequence ID" value="NZ_CP116346.1"/>
</dbReference>
<dbReference type="Pfam" id="PF12697">
    <property type="entry name" value="Abhydrolase_6"/>
    <property type="match status" value="1"/>
</dbReference>
<dbReference type="EMBL" id="CP116346">
    <property type="protein sequence ID" value="WIT11329.1"/>
    <property type="molecule type" value="Genomic_DNA"/>
</dbReference>
<dbReference type="Gene3D" id="3.40.50.1820">
    <property type="entry name" value="alpha/beta hydrolase"/>
    <property type="match status" value="1"/>
</dbReference>
<keyword evidence="2" id="KW-0378">Hydrolase</keyword>
<reference evidence="2" key="1">
    <citation type="submission" date="2023-01" db="EMBL/GenBank/DDBJ databases">
        <title>Whole genome sequence of Paucibacter sp. S2-9 isolated from pond sediment.</title>
        <authorList>
            <person name="Jung J.Y."/>
        </authorList>
    </citation>
    <scope>NUCLEOTIDE SEQUENCE</scope>
    <source>
        <strain evidence="2">S2-9</strain>
    </source>
</reference>
<evidence type="ECO:0000259" key="1">
    <source>
        <dbReference type="Pfam" id="PF12697"/>
    </source>
</evidence>
<dbReference type="InterPro" id="IPR000073">
    <property type="entry name" value="AB_hydrolase_1"/>
</dbReference>
<dbReference type="InterPro" id="IPR029058">
    <property type="entry name" value="AB_hydrolase_fold"/>
</dbReference>
<dbReference type="InterPro" id="IPR017531">
    <property type="entry name" value="Hydrolase-1_PEP"/>
</dbReference>
<evidence type="ECO:0000313" key="3">
    <source>
        <dbReference type="Proteomes" id="UP001177769"/>
    </source>
</evidence>